<dbReference type="GO" id="GO:0005975">
    <property type="term" value="P:carbohydrate metabolic process"/>
    <property type="evidence" value="ECO:0007669"/>
    <property type="project" value="InterPro"/>
</dbReference>
<dbReference type="PANTHER" id="PTHR43123:SF1">
    <property type="entry name" value="POLYSACCHARIDE DEACETYLASE-RELATED"/>
    <property type="match status" value="1"/>
</dbReference>
<evidence type="ECO:0000259" key="1">
    <source>
        <dbReference type="PROSITE" id="PS51677"/>
    </source>
</evidence>
<reference evidence="2" key="1">
    <citation type="submission" date="2020-11" db="EMBL/GenBank/DDBJ databases">
        <title>Nocardioides sp. CBS4Y-1, whole genome shotgun sequence.</title>
        <authorList>
            <person name="Tuo L."/>
        </authorList>
    </citation>
    <scope>NUCLEOTIDE SEQUENCE</scope>
    <source>
        <strain evidence="2">CBS4Y-1</strain>
    </source>
</reference>
<dbReference type="Gene3D" id="3.20.20.370">
    <property type="entry name" value="Glycoside hydrolase/deacetylase"/>
    <property type="match status" value="1"/>
</dbReference>
<keyword evidence="3" id="KW-1185">Reference proteome</keyword>
<dbReference type="Proteomes" id="UP000656804">
    <property type="component" value="Unassembled WGS sequence"/>
</dbReference>
<protein>
    <submittedName>
        <fullName evidence="2">Allantoinase PuuE</fullName>
    </submittedName>
</protein>
<feature type="domain" description="NodB homology" evidence="1">
    <location>
        <begin position="68"/>
        <end position="285"/>
    </location>
</feature>
<dbReference type="RefSeq" id="WP_194503214.1">
    <property type="nucleotide sequence ID" value="NZ_JADIVZ010000003.1"/>
</dbReference>
<evidence type="ECO:0000313" key="2">
    <source>
        <dbReference type="EMBL" id="MBF4161975.1"/>
    </source>
</evidence>
<dbReference type="GO" id="GO:0016810">
    <property type="term" value="F:hydrolase activity, acting on carbon-nitrogen (but not peptide) bonds"/>
    <property type="evidence" value="ECO:0007669"/>
    <property type="project" value="InterPro"/>
</dbReference>
<evidence type="ECO:0000313" key="3">
    <source>
        <dbReference type="Proteomes" id="UP000656804"/>
    </source>
</evidence>
<dbReference type="CDD" id="cd10977">
    <property type="entry name" value="CE4_PuuE_SpCDA1"/>
    <property type="match status" value="1"/>
</dbReference>
<comment type="caution">
    <text evidence="2">The sequence shown here is derived from an EMBL/GenBank/DDBJ whole genome shotgun (WGS) entry which is preliminary data.</text>
</comment>
<gene>
    <name evidence="2" type="primary">puuE</name>
    <name evidence="2" type="ORF">ISG29_09750</name>
</gene>
<dbReference type="InterPro" id="IPR002509">
    <property type="entry name" value="NODB_dom"/>
</dbReference>
<dbReference type="SUPFAM" id="SSF88713">
    <property type="entry name" value="Glycoside hydrolase/deacetylase"/>
    <property type="match status" value="1"/>
</dbReference>
<sequence>MISGYPRDLVGYGSRPPQARWPGGARVAVSVVVNVEEGSERAVIHGDEESENGVNDVIGAEPFAGRDLRVESMFEYGARAGAWRLLRILDEAAVPATVFAVGMAVERHPDLVASFAEAGHEICGHGYRWADYRHIGEATERDHIRRTVAAIETATGARPVGWYTGRTSLNTRRLVVEEGGFLYDSDAYNDDLPYWVQVSGRPHLVLPYSFDTNDMRYVSPAGFGSVEDFVAQVIATFEELYAEGAQAPRMMSIGLHTRLAGRPGRAHALRRVLDHLASHDGVWFARRIDIARHWAEVHPIR</sequence>
<dbReference type="AlphaFoldDB" id="A0A930Y655"/>
<dbReference type="EMBL" id="JADIVZ010000003">
    <property type="protein sequence ID" value="MBF4161975.1"/>
    <property type="molecule type" value="Genomic_DNA"/>
</dbReference>
<dbReference type="NCBIfam" id="TIGR03212">
    <property type="entry name" value="uraD_N-term-dom"/>
    <property type="match status" value="1"/>
</dbReference>
<dbReference type="InterPro" id="IPR011330">
    <property type="entry name" value="Glyco_hydro/deAcase_b/a-brl"/>
</dbReference>
<accession>A0A930Y655</accession>
<proteinExistence type="predicted"/>
<dbReference type="PANTHER" id="PTHR43123">
    <property type="entry name" value="POLYSACCHARIDE DEACETYLASE-RELATED"/>
    <property type="match status" value="1"/>
</dbReference>
<dbReference type="Pfam" id="PF01522">
    <property type="entry name" value="Polysacc_deac_1"/>
    <property type="match status" value="1"/>
</dbReference>
<dbReference type="InterPro" id="IPR017625">
    <property type="entry name" value="PuuE"/>
</dbReference>
<dbReference type="PROSITE" id="PS51677">
    <property type="entry name" value="NODB"/>
    <property type="match status" value="1"/>
</dbReference>
<name>A0A930Y655_9ACTN</name>
<organism evidence="2 3">
    <name type="scientific">Nocardioides acrostichi</name>
    <dbReference type="NCBI Taxonomy" id="2784339"/>
    <lineage>
        <taxon>Bacteria</taxon>
        <taxon>Bacillati</taxon>
        <taxon>Actinomycetota</taxon>
        <taxon>Actinomycetes</taxon>
        <taxon>Propionibacteriales</taxon>
        <taxon>Nocardioidaceae</taxon>
        <taxon>Nocardioides</taxon>
    </lineage>
</organism>